<dbReference type="STRING" id="29364.SAMN04487772_11728"/>
<dbReference type="PROSITE" id="PS50893">
    <property type="entry name" value="ABC_TRANSPORTER_2"/>
    <property type="match status" value="1"/>
</dbReference>
<name>A0A1I0DWS2_9FIRM</name>
<dbReference type="PANTHER" id="PTHR43582">
    <property type="entry name" value="LINEARMYCIN RESISTANCE ATP-BINDING PROTEIN LNRL"/>
    <property type="match status" value="1"/>
</dbReference>
<dbReference type="Gene3D" id="3.40.50.300">
    <property type="entry name" value="P-loop containing nucleotide triphosphate hydrolases"/>
    <property type="match status" value="1"/>
</dbReference>
<dbReference type="GO" id="GO:0005524">
    <property type="term" value="F:ATP binding"/>
    <property type="evidence" value="ECO:0007669"/>
    <property type="project" value="UniProtKB-KW"/>
</dbReference>
<proteinExistence type="predicted"/>
<reference evidence="4 5" key="1">
    <citation type="submission" date="2016-10" db="EMBL/GenBank/DDBJ databases">
        <authorList>
            <person name="de Groot N.N."/>
        </authorList>
    </citation>
    <scope>NUCLEOTIDE SEQUENCE [LARGE SCALE GENOMIC DNA]</scope>
    <source>
        <strain evidence="4 5">DSM 1801</strain>
    </source>
</reference>
<dbReference type="EMBL" id="FOHN01000017">
    <property type="protein sequence ID" value="SET37110.1"/>
    <property type="molecule type" value="Genomic_DNA"/>
</dbReference>
<evidence type="ECO:0000313" key="5">
    <source>
        <dbReference type="Proteomes" id="UP000199800"/>
    </source>
</evidence>
<dbReference type="InterPro" id="IPR003593">
    <property type="entry name" value="AAA+_ATPase"/>
</dbReference>
<sequence>MVILGNKIMKRYGEHMVIDQLSLEVREGEIYGLLGPVGAGKTVLVQCLLSLISFDKGTVKLFDEKVCKLTNTMKTRIGICFQDNGVFESLTVYDNIYYFAKLYLKEKGKSRQAVEAVLEALDLKEFKKIYYYKLDESRQKLCNFACAIVHNPDLIFVDGGVASCEPKIKYKIYQKLRELRKEGKTIFLTTHFIEEAEEICDRVAIMDRGRIIAHGTKEELKKSISLGERSQFHVYHITEKQMEQVRLIPGVYYVEYENEIMTVKSKRGRNNLLHILKFFHDNEIAIGEIVSELPTLDDVFWELTGKQIIENSDSEKPLRKKMNLFK</sequence>
<dbReference type="SMART" id="SM00382">
    <property type="entry name" value="AAA"/>
    <property type="match status" value="1"/>
</dbReference>
<dbReference type="AlphaFoldDB" id="A0A1I0DWS2"/>
<feature type="domain" description="ABC transporter" evidence="3">
    <location>
        <begin position="3"/>
        <end position="233"/>
    </location>
</feature>
<keyword evidence="2 4" id="KW-0067">ATP-binding</keyword>
<keyword evidence="1" id="KW-0547">Nucleotide-binding</keyword>
<keyword evidence="5" id="KW-1185">Reference proteome</keyword>
<evidence type="ECO:0000259" key="3">
    <source>
        <dbReference type="PROSITE" id="PS50893"/>
    </source>
</evidence>
<dbReference type="InterPro" id="IPR027417">
    <property type="entry name" value="P-loop_NTPase"/>
</dbReference>
<accession>A0A1I0DWS2</accession>
<organism evidence="4 5">
    <name type="scientific">[Clostridium] polysaccharolyticum</name>
    <dbReference type="NCBI Taxonomy" id="29364"/>
    <lineage>
        <taxon>Bacteria</taxon>
        <taxon>Bacillati</taxon>
        <taxon>Bacillota</taxon>
        <taxon>Clostridia</taxon>
        <taxon>Lachnospirales</taxon>
        <taxon>Lachnospiraceae</taxon>
    </lineage>
</organism>
<protein>
    <submittedName>
        <fullName evidence="4">ABC-2 type transport system ATP-binding protein</fullName>
    </submittedName>
</protein>
<dbReference type="PANTHER" id="PTHR43582:SF2">
    <property type="entry name" value="LINEARMYCIN RESISTANCE ATP-BINDING PROTEIN LNRL"/>
    <property type="match status" value="1"/>
</dbReference>
<dbReference type="InterPro" id="IPR003439">
    <property type="entry name" value="ABC_transporter-like_ATP-bd"/>
</dbReference>
<dbReference type="Pfam" id="PF00005">
    <property type="entry name" value="ABC_tran"/>
    <property type="match status" value="1"/>
</dbReference>
<evidence type="ECO:0000313" key="4">
    <source>
        <dbReference type="EMBL" id="SET37110.1"/>
    </source>
</evidence>
<dbReference type="GO" id="GO:0016887">
    <property type="term" value="F:ATP hydrolysis activity"/>
    <property type="evidence" value="ECO:0007669"/>
    <property type="project" value="InterPro"/>
</dbReference>
<dbReference type="OrthoDB" id="9804819at2"/>
<evidence type="ECO:0000256" key="1">
    <source>
        <dbReference type="ARBA" id="ARBA00022741"/>
    </source>
</evidence>
<dbReference type="Proteomes" id="UP000199800">
    <property type="component" value="Unassembled WGS sequence"/>
</dbReference>
<evidence type="ECO:0000256" key="2">
    <source>
        <dbReference type="ARBA" id="ARBA00022840"/>
    </source>
</evidence>
<dbReference type="SUPFAM" id="SSF52540">
    <property type="entry name" value="P-loop containing nucleoside triphosphate hydrolases"/>
    <property type="match status" value="1"/>
</dbReference>
<gene>
    <name evidence="4" type="ORF">SAMN04487772_11728</name>
</gene>